<dbReference type="OrthoDB" id="6104586at2"/>
<comment type="caution">
    <text evidence="2">The sequence shown here is derived from an EMBL/GenBank/DDBJ whole genome shotgun (WGS) entry which is preliminary data.</text>
</comment>
<dbReference type="AlphaFoldDB" id="A0A418YEX4"/>
<name>A0A418YEX4_9GAMM</name>
<evidence type="ECO:0000256" key="1">
    <source>
        <dbReference type="SAM" id="SignalP"/>
    </source>
</evidence>
<accession>A0A418YEX4</accession>
<gene>
    <name evidence="2" type="ORF">D1Z90_10110</name>
</gene>
<proteinExistence type="predicted"/>
<keyword evidence="1" id="KW-0732">Signal</keyword>
<dbReference type="EMBL" id="QZCH01000011">
    <property type="protein sequence ID" value="RJG47747.1"/>
    <property type="molecule type" value="Genomic_DNA"/>
</dbReference>
<reference evidence="2 3" key="2">
    <citation type="submission" date="2019-01" db="EMBL/GenBank/DDBJ databases">
        <title>Motilimonas pumilus sp. nov., isolated from the gut of sea cucumber (Apostichopus japonicus).</title>
        <authorList>
            <person name="Wang F.-Q."/>
            <person name="Ren L.-H."/>
            <person name="Lin Y.-W."/>
            <person name="Sun G.-H."/>
            <person name="Du Z.-J."/>
            <person name="Zhao J.-X."/>
            <person name="Liu X.-J."/>
            <person name="Liu L.-J."/>
        </authorList>
    </citation>
    <scope>NUCLEOTIDE SEQUENCE [LARGE SCALE GENOMIC DNA]</scope>
    <source>
        <strain evidence="2 3">PLHSC7-2</strain>
    </source>
</reference>
<organism evidence="2 3">
    <name type="scientific">Motilimonas pumila</name>
    <dbReference type="NCBI Taxonomy" id="2303987"/>
    <lineage>
        <taxon>Bacteria</taxon>
        <taxon>Pseudomonadati</taxon>
        <taxon>Pseudomonadota</taxon>
        <taxon>Gammaproteobacteria</taxon>
        <taxon>Alteromonadales</taxon>
        <taxon>Alteromonadales genera incertae sedis</taxon>
        <taxon>Motilimonas</taxon>
    </lineage>
</organism>
<sequence length="296" mass="32747">MKYLFSAVCLWLSLVSLPAVANDVLTHTPATQWLAQYLLQGSPVQATYLPPQRYGLTRLPHWFSGKGEAQVGSQAGAAKAVITIASVWPQDPLFPAARQHNIQVIEIDASQAIDPYARSVATVAKSDGTMSPYVWLNTANLVVMAHIISQDLQRIWPEHQQQIADNQARLVVKINQLQYDNSEWLLQKQIDAVIVLSDKLNDFVVGNDLMAVAQGPALTIASSDADIAQLNNWLQQYPQAWLVLDKALPGEIAKHLPANTQVLVVDLIDRKQIVLKQGLQRWQLSQGKVVKTGNKL</sequence>
<dbReference type="Gene3D" id="3.40.50.1980">
    <property type="entry name" value="Nitrogenase molybdenum iron protein domain"/>
    <property type="match status" value="1"/>
</dbReference>
<keyword evidence="3" id="KW-1185">Reference proteome</keyword>
<protein>
    <submittedName>
        <fullName evidence="2">ABC transporter substrate-binding protein</fullName>
    </submittedName>
</protein>
<evidence type="ECO:0000313" key="3">
    <source>
        <dbReference type="Proteomes" id="UP000283255"/>
    </source>
</evidence>
<dbReference type="Proteomes" id="UP000283255">
    <property type="component" value="Unassembled WGS sequence"/>
</dbReference>
<feature type="signal peptide" evidence="1">
    <location>
        <begin position="1"/>
        <end position="21"/>
    </location>
</feature>
<feature type="chain" id="PRO_5019519509" evidence="1">
    <location>
        <begin position="22"/>
        <end position="296"/>
    </location>
</feature>
<evidence type="ECO:0000313" key="2">
    <source>
        <dbReference type="EMBL" id="RJG47747.1"/>
    </source>
</evidence>
<dbReference type="SUPFAM" id="SSF53807">
    <property type="entry name" value="Helical backbone' metal receptor"/>
    <property type="match status" value="1"/>
</dbReference>
<dbReference type="RefSeq" id="WP_119910631.1">
    <property type="nucleotide sequence ID" value="NZ_QZCH01000011.1"/>
</dbReference>
<reference evidence="2 3" key="1">
    <citation type="submission" date="2018-09" db="EMBL/GenBank/DDBJ databases">
        <authorList>
            <person name="Wang F."/>
        </authorList>
    </citation>
    <scope>NUCLEOTIDE SEQUENCE [LARGE SCALE GENOMIC DNA]</scope>
    <source>
        <strain evidence="2 3">PLHSC7-2</strain>
    </source>
</reference>